<dbReference type="Proteomes" id="UP000198614">
    <property type="component" value="Unassembled WGS sequence"/>
</dbReference>
<evidence type="ECO:0000256" key="4">
    <source>
        <dbReference type="ARBA" id="ARBA00029292"/>
    </source>
</evidence>
<dbReference type="InterPro" id="IPR035466">
    <property type="entry name" value="GlmS/AgaS_SIS"/>
</dbReference>
<dbReference type="InterPro" id="IPR001347">
    <property type="entry name" value="SIS_dom"/>
</dbReference>
<keyword evidence="3" id="KW-0378">Hydrolase</keyword>
<dbReference type="GO" id="GO:0097367">
    <property type="term" value="F:carbohydrate derivative binding"/>
    <property type="evidence" value="ECO:0007669"/>
    <property type="project" value="InterPro"/>
</dbReference>
<dbReference type="EMBL" id="FNAX01000009">
    <property type="protein sequence ID" value="SDF60815.1"/>
    <property type="molecule type" value="Genomic_DNA"/>
</dbReference>
<keyword evidence="6" id="KW-0413">Isomerase</keyword>
<sequence>MTTTTDTPTSRHEGAEHTVAEIGQQPRMWREVGRILADGRKELDDFLAPFLAREDLRIVLTGAGTSAYAGRIVRGVLARRTGRRVDAVATTDIVSDPYGSFSEDVPTLLVSFARSGDSPESVAAAELAGRCLSRVGHLIITCNSEGRLAREHAADPGAHVLRMPAASNDRGFAMTSSFTSMVLASLLAFGAVDGEAEVETLAKAAEHLTTGGLDEGIEALVARRPERLVYLGSGALKGLAEESALKLLELTGGAVVALAESSLGFRHGPKAVLDDRTAVLVYVSNDPYTRAYDLDILAELRAGLPQGAVIAVAGRPDGLPEDGTWIVPGTGDAEDAALALPAVVCAQLLALRSSLARGIPSDNPFPSGEVNRVVQGVTLHPLPERGTDRA</sequence>
<proteinExistence type="inferred from homology"/>
<evidence type="ECO:0000256" key="3">
    <source>
        <dbReference type="ARBA" id="ARBA00022801"/>
    </source>
</evidence>
<dbReference type="InterPro" id="IPR050303">
    <property type="entry name" value="GatZ_KbaZ_carbometab"/>
</dbReference>
<evidence type="ECO:0000313" key="6">
    <source>
        <dbReference type="EMBL" id="SDF60815.1"/>
    </source>
</evidence>
<dbReference type="Gene3D" id="3.40.50.10490">
    <property type="entry name" value="Glucose-6-phosphate isomerase like protein, domain 1"/>
    <property type="match status" value="2"/>
</dbReference>
<evidence type="ECO:0000256" key="1">
    <source>
        <dbReference type="ARBA" id="ARBA00007748"/>
    </source>
</evidence>
<dbReference type="GO" id="GO:0016787">
    <property type="term" value="F:hydrolase activity"/>
    <property type="evidence" value="ECO:0007669"/>
    <property type="project" value="UniProtKB-KW"/>
</dbReference>
<gene>
    <name evidence="6" type="ORF">SAMN05216260_109188</name>
</gene>
<accession>A0A1G7MGI3</accession>
<evidence type="ECO:0000259" key="5">
    <source>
        <dbReference type="PROSITE" id="PS51464"/>
    </source>
</evidence>
<keyword evidence="2" id="KW-0677">Repeat</keyword>
<comment type="similarity">
    <text evidence="1">Belongs to the SIS family. AgaS subfamily.</text>
</comment>
<dbReference type="GO" id="GO:0016853">
    <property type="term" value="F:isomerase activity"/>
    <property type="evidence" value="ECO:0007669"/>
    <property type="project" value="UniProtKB-KW"/>
</dbReference>
<dbReference type="AlphaFoldDB" id="A0A1G7MGI3"/>
<dbReference type="GO" id="GO:0005886">
    <property type="term" value="C:plasma membrane"/>
    <property type="evidence" value="ECO:0007669"/>
    <property type="project" value="TreeGrafter"/>
</dbReference>
<dbReference type="InterPro" id="IPR046348">
    <property type="entry name" value="SIS_dom_sf"/>
</dbReference>
<dbReference type="SUPFAM" id="SSF53697">
    <property type="entry name" value="SIS domain"/>
    <property type="match status" value="1"/>
</dbReference>
<evidence type="ECO:0000313" key="7">
    <source>
        <dbReference type="Proteomes" id="UP000198614"/>
    </source>
</evidence>
<dbReference type="CDD" id="cd05010">
    <property type="entry name" value="SIS_AgaS_like"/>
    <property type="match status" value="1"/>
</dbReference>
<evidence type="ECO:0000256" key="2">
    <source>
        <dbReference type="ARBA" id="ARBA00022737"/>
    </source>
</evidence>
<dbReference type="CDD" id="cd05008">
    <property type="entry name" value="SIS_GlmS_GlmD_1"/>
    <property type="match status" value="1"/>
</dbReference>
<dbReference type="GO" id="GO:1901135">
    <property type="term" value="P:carbohydrate derivative metabolic process"/>
    <property type="evidence" value="ECO:0007669"/>
    <property type="project" value="InterPro"/>
</dbReference>
<dbReference type="PROSITE" id="PS51464">
    <property type="entry name" value="SIS"/>
    <property type="match status" value="2"/>
</dbReference>
<name>A0A1G7MGI3_9ACTN</name>
<reference evidence="6 7" key="1">
    <citation type="submission" date="2016-10" db="EMBL/GenBank/DDBJ databases">
        <authorList>
            <person name="de Groot N.N."/>
        </authorList>
    </citation>
    <scope>NUCLEOTIDE SEQUENCE [LARGE SCALE GENOMIC DNA]</scope>
    <source>
        <strain evidence="6 7">CGMCC 4.1859</strain>
    </source>
</reference>
<dbReference type="PANTHER" id="PTHR32502">
    <property type="entry name" value="N-ACETYLGALACTOSAMINE PERMEASE II COMPONENT-RELATED"/>
    <property type="match status" value="1"/>
</dbReference>
<dbReference type="Pfam" id="PF01380">
    <property type="entry name" value="SIS"/>
    <property type="match status" value="1"/>
</dbReference>
<feature type="domain" description="SIS" evidence="5">
    <location>
        <begin position="217"/>
        <end position="364"/>
    </location>
</feature>
<feature type="domain" description="SIS" evidence="5">
    <location>
        <begin position="47"/>
        <end position="197"/>
    </location>
</feature>
<dbReference type="GO" id="GO:0009401">
    <property type="term" value="P:phosphoenolpyruvate-dependent sugar phosphotransferase system"/>
    <property type="evidence" value="ECO:0007669"/>
    <property type="project" value="TreeGrafter"/>
</dbReference>
<protein>
    <submittedName>
        <fullName evidence="6">Galactosamine 6-phosphate isomerase AgaS</fullName>
    </submittedName>
</protein>
<comment type="catalytic activity">
    <reaction evidence="4">
        <text>D-galactosamine 6-phosphate + H2O = D-tagatopyranose 1-phosphate + NH4(+)</text>
        <dbReference type="Rhea" id="RHEA:47680"/>
        <dbReference type="ChEBI" id="CHEBI:15377"/>
        <dbReference type="ChEBI" id="CHEBI:28938"/>
        <dbReference type="ChEBI" id="CHEBI:71674"/>
        <dbReference type="ChEBI" id="CHEBI:138150"/>
    </reaction>
</comment>
<organism evidence="6 7">
    <name type="scientific">Streptomyces griseoaurantiacus</name>
    <dbReference type="NCBI Taxonomy" id="68213"/>
    <lineage>
        <taxon>Bacteria</taxon>
        <taxon>Bacillati</taxon>
        <taxon>Actinomycetota</taxon>
        <taxon>Actinomycetes</taxon>
        <taxon>Kitasatosporales</taxon>
        <taxon>Streptomycetaceae</taxon>
        <taxon>Streptomyces</taxon>
        <taxon>Streptomyces aurantiacus group</taxon>
    </lineage>
</organism>
<dbReference type="InterPro" id="IPR035464">
    <property type="entry name" value="SIS_AgaS"/>
</dbReference>
<dbReference type="PANTHER" id="PTHR32502:SF3">
    <property type="entry name" value="D-GALACTOSAMINE-6-PHOSPHATE DEAMINASE AGAS-RELATED"/>
    <property type="match status" value="1"/>
</dbReference>